<gene>
    <name evidence="3" type="ORF">SAMN04489864_106201</name>
</gene>
<reference evidence="3 4" key="1">
    <citation type="submission" date="2016-10" db="EMBL/GenBank/DDBJ databases">
        <authorList>
            <person name="de Groot N.N."/>
        </authorList>
    </citation>
    <scope>NUCLEOTIDE SEQUENCE [LARGE SCALE GENOMIC DNA]</scope>
    <source>
        <strain evidence="3 4">DSM 18684</strain>
    </source>
</reference>
<evidence type="ECO:0000256" key="1">
    <source>
        <dbReference type="SAM" id="SignalP"/>
    </source>
</evidence>
<keyword evidence="4" id="KW-1185">Reference proteome</keyword>
<evidence type="ECO:0000313" key="4">
    <source>
        <dbReference type="Proteomes" id="UP000199666"/>
    </source>
</evidence>
<dbReference type="STRING" id="414048.SAMN04489864_106201"/>
<dbReference type="InterPro" id="IPR010496">
    <property type="entry name" value="AL/BT2_dom"/>
</dbReference>
<accession>A0A1I2Y499</accession>
<dbReference type="Pfam" id="PF06439">
    <property type="entry name" value="3keto-disac_hyd"/>
    <property type="match status" value="1"/>
</dbReference>
<evidence type="ECO:0000259" key="2">
    <source>
        <dbReference type="Pfam" id="PF06439"/>
    </source>
</evidence>
<feature type="domain" description="3-keto-alpha-glucoside-1,2-lyase/3-keto-2-hydroxy-glucal hydratase" evidence="2">
    <location>
        <begin position="30"/>
        <end position="260"/>
    </location>
</feature>
<protein>
    <recommendedName>
        <fullName evidence="2">3-keto-alpha-glucoside-1,2-lyase/3-keto-2-hydroxy-glucal hydratase domain-containing protein</fullName>
    </recommendedName>
</protein>
<dbReference type="AlphaFoldDB" id="A0A1I2Y499"/>
<feature type="signal peptide" evidence="1">
    <location>
        <begin position="1"/>
        <end position="20"/>
    </location>
</feature>
<name>A0A1I2Y499_9SPHI</name>
<proteinExistence type="predicted"/>
<dbReference type="Gene3D" id="2.60.120.560">
    <property type="entry name" value="Exo-inulinase, domain 1"/>
    <property type="match status" value="1"/>
</dbReference>
<dbReference type="GO" id="GO:0016787">
    <property type="term" value="F:hydrolase activity"/>
    <property type="evidence" value="ECO:0007669"/>
    <property type="project" value="InterPro"/>
</dbReference>
<evidence type="ECO:0000313" key="3">
    <source>
        <dbReference type="EMBL" id="SFH20167.1"/>
    </source>
</evidence>
<keyword evidence="1" id="KW-0732">Signal</keyword>
<sequence>MLRNISYLLAITVLMFCVAAALPEDPNKPQWKPLFNGKDIKDWNVKIHHHDYNVNFGNTFRVEDGLIKVRYDQYDDFNDQFGHLYYKTPFSYYHLKLEYRFVGKLQKGAPDYTLLNSGVMFHSQDPKTMPKEQDWPISIEMQFLAGLGDGKPRPTGNMCSPGTHVVYQGKIAATHCINSISKTYEGDQWVKAELIVLGDSLITHIINGDTVLKYSKPQIGGDIANRYDPKIKIDGKMLKSGFIALQSEGQPIDFKNIEIKDLTPNKK</sequence>
<dbReference type="EMBL" id="FOPP01000006">
    <property type="protein sequence ID" value="SFH20167.1"/>
    <property type="molecule type" value="Genomic_DNA"/>
</dbReference>
<organism evidence="3 4">
    <name type="scientific">Pedobacter insulae</name>
    <dbReference type="NCBI Taxonomy" id="414048"/>
    <lineage>
        <taxon>Bacteria</taxon>
        <taxon>Pseudomonadati</taxon>
        <taxon>Bacteroidota</taxon>
        <taxon>Sphingobacteriia</taxon>
        <taxon>Sphingobacteriales</taxon>
        <taxon>Sphingobacteriaceae</taxon>
        <taxon>Pedobacter</taxon>
    </lineage>
</organism>
<dbReference type="RefSeq" id="WP_090994302.1">
    <property type="nucleotide sequence ID" value="NZ_FOPP01000006.1"/>
</dbReference>
<dbReference type="Proteomes" id="UP000199666">
    <property type="component" value="Unassembled WGS sequence"/>
</dbReference>
<feature type="chain" id="PRO_5011675958" description="3-keto-alpha-glucoside-1,2-lyase/3-keto-2-hydroxy-glucal hydratase domain-containing protein" evidence="1">
    <location>
        <begin position="21"/>
        <end position="267"/>
    </location>
</feature>
<dbReference type="OrthoDB" id="9787527at2"/>